<dbReference type="AlphaFoldDB" id="A0A316Z9S4"/>
<reference evidence="2 3" key="1">
    <citation type="journal article" date="2018" name="Mol. Biol. Evol.">
        <title>Broad Genomic Sampling Reveals a Smut Pathogenic Ancestry of the Fungal Clade Ustilaginomycotina.</title>
        <authorList>
            <person name="Kijpornyongpan T."/>
            <person name="Mondo S.J."/>
            <person name="Barry K."/>
            <person name="Sandor L."/>
            <person name="Lee J."/>
            <person name="Lipzen A."/>
            <person name="Pangilinan J."/>
            <person name="LaButti K."/>
            <person name="Hainaut M."/>
            <person name="Henrissat B."/>
            <person name="Grigoriev I.V."/>
            <person name="Spatafora J.W."/>
            <person name="Aime M.C."/>
        </authorList>
    </citation>
    <scope>NUCLEOTIDE SEQUENCE [LARGE SCALE GENOMIC DNA]</scope>
    <source>
        <strain evidence="2 3">MCA 4186</strain>
    </source>
</reference>
<feature type="compositionally biased region" description="Basic and acidic residues" evidence="1">
    <location>
        <begin position="196"/>
        <end position="206"/>
    </location>
</feature>
<accession>A0A316Z9S4</accession>
<keyword evidence="3" id="KW-1185">Reference proteome</keyword>
<proteinExistence type="predicted"/>
<organism evidence="2 3">
    <name type="scientific">Tilletiopsis washingtonensis</name>
    <dbReference type="NCBI Taxonomy" id="58919"/>
    <lineage>
        <taxon>Eukaryota</taxon>
        <taxon>Fungi</taxon>
        <taxon>Dikarya</taxon>
        <taxon>Basidiomycota</taxon>
        <taxon>Ustilaginomycotina</taxon>
        <taxon>Exobasidiomycetes</taxon>
        <taxon>Entylomatales</taxon>
        <taxon>Entylomatales incertae sedis</taxon>
        <taxon>Tilletiopsis</taxon>
    </lineage>
</organism>
<dbReference type="Proteomes" id="UP000245946">
    <property type="component" value="Unassembled WGS sequence"/>
</dbReference>
<gene>
    <name evidence="2" type="ORF">FA09DRAFT_264635</name>
</gene>
<evidence type="ECO:0000313" key="2">
    <source>
        <dbReference type="EMBL" id="PWN98450.1"/>
    </source>
</evidence>
<dbReference type="RefSeq" id="XP_025598729.1">
    <property type="nucleotide sequence ID" value="XM_025739759.1"/>
</dbReference>
<evidence type="ECO:0000313" key="3">
    <source>
        <dbReference type="Proteomes" id="UP000245946"/>
    </source>
</evidence>
<evidence type="ECO:0000256" key="1">
    <source>
        <dbReference type="SAM" id="MobiDB-lite"/>
    </source>
</evidence>
<dbReference type="GeneID" id="37267305"/>
<name>A0A316Z9S4_9BASI</name>
<protein>
    <submittedName>
        <fullName evidence="2">Uncharacterized protein</fullName>
    </submittedName>
</protein>
<sequence>MQLRRRAEKRLLGHARVGEARRLCAARSRGGALHTPLRPDLACCRARGEASAAASASPFARRLGASSTAFRSLRQERHALRFIPRARHAPLRRRSARAEELAREALAGGRGTRTRSSDCRSRSWCCSCIPQQGSQLALLLSCCAACRARERGAPHRQGNAPRAACSSEICSGARRGTAADARHRLPPHRTPCSGGREARRDALAPH</sequence>
<feature type="region of interest" description="Disordered" evidence="1">
    <location>
        <begin position="176"/>
        <end position="206"/>
    </location>
</feature>
<dbReference type="EMBL" id="KZ819291">
    <property type="protein sequence ID" value="PWN98450.1"/>
    <property type="molecule type" value="Genomic_DNA"/>
</dbReference>